<evidence type="ECO:0000313" key="3">
    <source>
        <dbReference type="Proteomes" id="UP000050761"/>
    </source>
</evidence>
<feature type="region of interest" description="Disordered" evidence="1">
    <location>
        <begin position="1"/>
        <end position="57"/>
    </location>
</feature>
<evidence type="ECO:0000313" key="2">
    <source>
        <dbReference type="EMBL" id="VDO90342.1"/>
    </source>
</evidence>
<dbReference type="AlphaFoldDB" id="A0A183FUN3"/>
<name>A0A183FUN3_HELPZ</name>
<accession>A0A183FUN3</accession>
<dbReference type="Proteomes" id="UP000050761">
    <property type="component" value="Unassembled WGS sequence"/>
</dbReference>
<proteinExistence type="predicted"/>
<feature type="compositionally biased region" description="Basic and acidic residues" evidence="1">
    <location>
        <begin position="25"/>
        <end position="44"/>
    </location>
</feature>
<feature type="compositionally biased region" description="Polar residues" evidence="1">
    <location>
        <begin position="46"/>
        <end position="57"/>
    </location>
</feature>
<gene>
    <name evidence="2" type="ORF">HPBE_LOCUS11928</name>
</gene>
<organism evidence="3 4">
    <name type="scientific">Heligmosomoides polygyrus</name>
    <name type="common">Parasitic roundworm</name>
    <dbReference type="NCBI Taxonomy" id="6339"/>
    <lineage>
        <taxon>Eukaryota</taxon>
        <taxon>Metazoa</taxon>
        <taxon>Ecdysozoa</taxon>
        <taxon>Nematoda</taxon>
        <taxon>Chromadorea</taxon>
        <taxon>Rhabditida</taxon>
        <taxon>Rhabditina</taxon>
        <taxon>Rhabditomorpha</taxon>
        <taxon>Strongyloidea</taxon>
        <taxon>Heligmosomidae</taxon>
        <taxon>Heligmosomoides</taxon>
    </lineage>
</organism>
<reference evidence="4" key="2">
    <citation type="submission" date="2019-09" db="UniProtKB">
        <authorList>
            <consortium name="WormBaseParasite"/>
        </authorList>
    </citation>
    <scope>IDENTIFICATION</scope>
</reference>
<reference evidence="2 3" key="1">
    <citation type="submission" date="2018-11" db="EMBL/GenBank/DDBJ databases">
        <authorList>
            <consortium name="Pathogen Informatics"/>
        </authorList>
    </citation>
    <scope>NUCLEOTIDE SEQUENCE [LARGE SCALE GENOMIC DNA]</scope>
</reference>
<sequence length="419" mass="46843">MSGDQYDEEMLSPDKTRAASMEQDENLREAENVRGMTDKPRDLGCTRSQPAVNASANTSHAQGTVDFSQCDPHMLIAIANKMLREQNSQQVFCGYRYITTNKSRACYSCGKRGNWQGSAETLGRERLAMLNAVHEPLRAGESEAALRTQIDDINPEDRNGSEGFIRPEMSIIPVKVRQKARREGIDLEIHVTKILRIDAVVRNASGEIMTFLDTICVPVTMHGNIQLVPFHAIANLGLQSGDMEKKEEQFGSESVDAVVEEGILIPAHSSRLANLVGNTAAGEKFLRSNNDAIEHEVCKVSADGSTTIKVWNTTDEAKALHKGEIVGKWTQEEWVPVDIFDKDADMLEEGNRRQDCNKDRVNTEMSSWLSELREDPTYREIARTVESEGEDYELSLWAYTITEAGKWRRLMVLAAGVFC</sequence>
<keyword evidence="3" id="KW-1185">Reference proteome</keyword>
<dbReference type="EMBL" id="UZAH01027288">
    <property type="protein sequence ID" value="VDO90342.1"/>
    <property type="molecule type" value="Genomic_DNA"/>
</dbReference>
<dbReference type="WBParaSite" id="HPBE_0001192701-mRNA-1">
    <property type="protein sequence ID" value="HPBE_0001192701-mRNA-1"/>
    <property type="gene ID" value="HPBE_0001192701"/>
</dbReference>
<feature type="compositionally biased region" description="Acidic residues" evidence="1">
    <location>
        <begin position="1"/>
        <end position="11"/>
    </location>
</feature>
<accession>A0A3P8D1Z7</accession>
<evidence type="ECO:0000313" key="4">
    <source>
        <dbReference type="WBParaSite" id="HPBE_0001192701-mRNA-1"/>
    </source>
</evidence>
<evidence type="ECO:0000256" key="1">
    <source>
        <dbReference type="SAM" id="MobiDB-lite"/>
    </source>
</evidence>
<protein>
    <submittedName>
        <fullName evidence="4">FLYWCH-type domain-containing protein</fullName>
    </submittedName>
</protein>